<dbReference type="EMBL" id="JBBKAJ010000022">
    <property type="protein sequence ID" value="MEJ8636624.1"/>
    <property type="molecule type" value="Genomic_DNA"/>
</dbReference>
<keyword evidence="2" id="KW-1185">Reference proteome</keyword>
<accession>A0ACC6PZ71</accession>
<evidence type="ECO:0000313" key="2">
    <source>
        <dbReference type="Proteomes" id="UP001377168"/>
    </source>
</evidence>
<reference evidence="1" key="1">
    <citation type="submission" date="2024-03" db="EMBL/GenBank/DDBJ databases">
        <title>Novel Streptomyces species of biotechnological and ecological value are a feature of Machair soil.</title>
        <authorList>
            <person name="Prole J.R."/>
            <person name="Goodfellow M."/>
            <person name="Allenby N."/>
            <person name="Ward A.C."/>
        </authorList>
    </citation>
    <scope>NUCLEOTIDE SEQUENCE</scope>
    <source>
        <strain evidence="1">MS2.AVA.5</strain>
    </source>
</reference>
<protein>
    <submittedName>
        <fullName evidence="1">Alpha/beta hydrolase</fullName>
    </submittedName>
</protein>
<sequence length="537" mass="57691">MPGPISRRQGRLAWCVAMALPYILLSAGAAAPQTVRGGDSGAAAPTWRPCEDEAQRGFECATLDVPLDYDRPAGETIDLALIRRRATVPSERLGSLFFNPGGPGGAGTNALPAWYERYFPAELRERFDIVSWDPRGVGRSTAVRCFGSAEEATAWWARQPAGFPVGDKERQAWFAGRAELADGCKQRASKLLPHVSTPDSARDLDRLRQAVGDEQLSYWGISYGTFLGAVYANLFPDKVGGLLLDGNVDPLGYADGAMTGKARLTTSLRIGSDLGSAATLDQFLDLCGQGPASRCAFSAGSPTATRTKLTTLMERLRHRPVGEWTYAKTVDALRSSLYFVTPGWTDAAETLQALWQGRAPSLPAAPESTAYPGFEQEAAVVCSESPNPRVLSRDAELDAFSAARAGDLGRRWVWDYEWCGQWPATAAHRYTGPWNRPTAHPILVVNPTYDPATSYQAAEVMARELADARLLTLQGYGHTALVNPSTCVNQYAVRYFTTGALPPAGATCRQDTAPFSPAKPTGGIAAGGGGLAEARIR</sequence>
<evidence type="ECO:0000313" key="1">
    <source>
        <dbReference type="EMBL" id="MEJ8636624.1"/>
    </source>
</evidence>
<keyword evidence="1" id="KW-0378">Hydrolase</keyword>
<dbReference type="Proteomes" id="UP001377168">
    <property type="component" value="Unassembled WGS sequence"/>
</dbReference>
<proteinExistence type="predicted"/>
<comment type="caution">
    <text evidence="1">The sequence shown here is derived from an EMBL/GenBank/DDBJ whole genome shotgun (WGS) entry which is preliminary data.</text>
</comment>
<organism evidence="1 2">
    <name type="scientific">Streptomyces achmelvichensis</name>
    <dbReference type="NCBI Taxonomy" id="3134111"/>
    <lineage>
        <taxon>Bacteria</taxon>
        <taxon>Bacillati</taxon>
        <taxon>Actinomycetota</taxon>
        <taxon>Actinomycetes</taxon>
        <taxon>Kitasatosporales</taxon>
        <taxon>Streptomycetaceae</taxon>
        <taxon>Streptomyces</taxon>
    </lineage>
</organism>
<gene>
    <name evidence="1" type="ORF">WKI67_24995</name>
</gene>
<name>A0ACC6PZ71_9ACTN</name>